<dbReference type="EMBL" id="MN738832">
    <property type="protein sequence ID" value="QHT38584.1"/>
    <property type="molecule type" value="Genomic_DNA"/>
</dbReference>
<name>A0A6C0FC26_9ZZZZ</name>
<evidence type="ECO:0000313" key="1">
    <source>
        <dbReference type="EMBL" id="QHT38584.1"/>
    </source>
</evidence>
<sequence length="140" mass="16576">MDINDLLSACENDNNTHILSLTNEKILKERVEIIDELPIEKDDKIMLLEKLNGYRYVDEIHELRNGSYLKWVDTRDPDNMQLVTGAFFCEIVFTDYGTCLRMKNFRNRYFEIRLDEVILFQKLTQQEKVLLAALSYMSKS</sequence>
<reference evidence="1" key="1">
    <citation type="journal article" date="2020" name="Nature">
        <title>Giant virus diversity and host interactions through global metagenomics.</title>
        <authorList>
            <person name="Schulz F."/>
            <person name="Roux S."/>
            <person name="Paez-Espino D."/>
            <person name="Jungbluth S."/>
            <person name="Walsh D.A."/>
            <person name="Denef V.J."/>
            <person name="McMahon K.D."/>
            <person name="Konstantinidis K.T."/>
            <person name="Eloe-Fadrosh E.A."/>
            <person name="Kyrpides N.C."/>
            <person name="Woyke T."/>
        </authorList>
    </citation>
    <scope>NUCLEOTIDE SEQUENCE</scope>
    <source>
        <strain evidence="1">GVMAG-S-ERX556106-38</strain>
    </source>
</reference>
<accession>A0A6C0FC26</accession>
<dbReference type="AlphaFoldDB" id="A0A6C0FC26"/>
<organism evidence="1">
    <name type="scientific">viral metagenome</name>
    <dbReference type="NCBI Taxonomy" id="1070528"/>
    <lineage>
        <taxon>unclassified sequences</taxon>
        <taxon>metagenomes</taxon>
        <taxon>organismal metagenomes</taxon>
    </lineage>
</organism>
<proteinExistence type="predicted"/>
<protein>
    <submittedName>
        <fullName evidence="1">Uncharacterized protein</fullName>
    </submittedName>
</protein>